<dbReference type="OrthoDB" id="427974at2759"/>
<evidence type="ECO:0000256" key="3">
    <source>
        <dbReference type="ARBA" id="ARBA00022833"/>
    </source>
</evidence>
<reference evidence="6 7" key="1">
    <citation type="submission" date="2019-03" db="EMBL/GenBank/DDBJ databases">
        <title>Single cell metagenomics reveals metabolic interactions within the superorganism composed of flagellate Streblomastix strix and complex community of Bacteroidetes bacteria on its surface.</title>
        <authorList>
            <person name="Treitli S.C."/>
            <person name="Kolisko M."/>
            <person name="Husnik F."/>
            <person name="Keeling P."/>
            <person name="Hampl V."/>
        </authorList>
    </citation>
    <scope>NUCLEOTIDE SEQUENCE [LARGE SCALE GENOMIC DNA]</scope>
    <source>
        <strain evidence="6">ST1C</strain>
    </source>
</reference>
<dbReference type="AlphaFoldDB" id="A0A5J4ULX0"/>
<evidence type="ECO:0000256" key="1">
    <source>
        <dbReference type="ARBA" id="ARBA00022723"/>
    </source>
</evidence>
<dbReference type="SMART" id="SM00396">
    <property type="entry name" value="ZnF_UBR1"/>
    <property type="match status" value="1"/>
</dbReference>
<dbReference type="InterPro" id="IPR003126">
    <property type="entry name" value="Znf_UBR"/>
</dbReference>
<evidence type="ECO:0000256" key="4">
    <source>
        <dbReference type="PROSITE-ProRule" id="PRU00508"/>
    </source>
</evidence>
<dbReference type="Proteomes" id="UP000324800">
    <property type="component" value="Unassembled WGS sequence"/>
</dbReference>
<dbReference type="InterPro" id="IPR045189">
    <property type="entry name" value="UBR4-like"/>
</dbReference>
<feature type="zinc finger region" description="UBR-type" evidence="4">
    <location>
        <begin position="105"/>
        <end position="181"/>
    </location>
</feature>
<accession>A0A5J4ULX0</accession>
<dbReference type="PANTHER" id="PTHR21725:SF1">
    <property type="entry name" value="E3 UBIQUITIN-PROTEIN LIGASE UBR4"/>
    <property type="match status" value="1"/>
</dbReference>
<keyword evidence="1" id="KW-0479">Metal-binding</keyword>
<organism evidence="6 7">
    <name type="scientific">Streblomastix strix</name>
    <dbReference type="NCBI Taxonomy" id="222440"/>
    <lineage>
        <taxon>Eukaryota</taxon>
        <taxon>Metamonada</taxon>
        <taxon>Preaxostyla</taxon>
        <taxon>Oxymonadida</taxon>
        <taxon>Streblomastigidae</taxon>
        <taxon>Streblomastix</taxon>
    </lineage>
</organism>
<feature type="non-terminal residue" evidence="6">
    <location>
        <position position="268"/>
    </location>
</feature>
<dbReference type="PROSITE" id="PS51157">
    <property type="entry name" value="ZF_UBR"/>
    <property type="match status" value="1"/>
</dbReference>
<dbReference type="PANTHER" id="PTHR21725">
    <property type="entry name" value="E3 UBIQUITIN-PROTEIN LIGASE UBR4"/>
    <property type="match status" value="1"/>
</dbReference>
<feature type="domain" description="UBR-type" evidence="5">
    <location>
        <begin position="105"/>
        <end position="181"/>
    </location>
</feature>
<dbReference type="EMBL" id="SNRW01015129">
    <property type="protein sequence ID" value="KAA6370715.1"/>
    <property type="molecule type" value="Genomic_DNA"/>
</dbReference>
<gene>
    <name evidence="6" type="ORF">EZS28_033758</name>
</gene>
<keyword evidence="3" id="KW-0862">Zinc</keyword>
<keyword evidence="2" id="KW-0863">Zinc-finger</keyword>
<evidence type="ECO:0000256" key="2">
    <source>
        <dbReference type="ARBA" id="ARBA00022771"/>
    </source>
</evidence>
<evidence type="ECO:0000259" key="5">
    <source>
        <dbReference type="PROSITE" id="PS51157"/>
    </source>
</evidence>
<evidence type="ECO:0000313" key="7">
    <source>
        <dbReference type="Proteomes" id="UP000324800"/>
    </source>
</evidence>
<protein>
    <recommendedName>
        <fullName evidence="5">UBR-type domain-containing protein</fullName>
    </recommendedName>
</protein>
<sequence>MSTGNIVDGLFSDELKKQLQLEIQSELNPLSKFDHTEVQQLIISMLEAQKPKNEITKALEKFLGKEGAQDLANFIFDVLVQKFALPSKLEANKLIEQKENTKASELCTIYVNMEEQFPMQDYYDCVTCGLTSGMGCCAQCVKTCHEGHNVSFSGFKSCFCDCSTTILDCKNIKTSCQGDTLKDIYQPCCSCKQCHLYNICLSCAKTCHKDHGWEYSKPKKFVCECGNICKIPSDLKEKDQKVQKLPVLPKESSKAQQTSKINIRIKNW</sequence>
<name>A0A5J4ULX0_9EUKA</name>
<dbReference type="GO" id="GO:0008270">
    <property type="term" value="F:zinc ion binding"/>
    <property type="evidence" value="ECO:0007669"/>
    <property type="project" value="UniProtKB-KW"/>
</dbReference>
<proteinExistence type="predicted"/>
<evidence type="ECO:0000313" key="6">
    <source>
        <dbReference type="EMBL" id="KAA6370715.1"/>
    </source>
</evidence>
<comment type="caution">
    <text evidence="6">The sequence shown here is derived from an EMBL/GenBank/DDBJ whole genome shotgun (WGS) entry which is preliminary data.</text>
</comment>